<comment type="caution">
    <text evidence="2">The sequence shown here is derived from an EMBL/GenBank/DDBJ whole genome shotgun (WGS) entry which is preliminary data.</text>
</comment>
<proteinExistence type="predicted"/>
<dbReference type="Proteomes" id="UP000324222">
    <property type="component" value="Unassembled WGS sequence"/>
</dbReference>
<keyword evidence="3" id="KW-1185">Reference proteome</keyword>
<gene>
    <name evidence="2" type="ORF">E2C01_035433</name>
</gene>
<dbReference type="AlphaFoldDB" id="A0A5B7F955"/>
<name>A0A5B7F955_PORTR</name>
<protein>
    <submittedName>
        <fullName evidence="2">Uncharacterized protein</fullName>
    </submittedName>
</protein>
<evidence type="ECO:0000313" key="2">
    <source>
        <dbReference type="EMBL" id="MPC41826.1"/>
    </source>
</evidence>
<accession>A0A5B7F955</accession>
<evidence type="ECO:0000313" key="3">
    <source>
        <dbReference type="Proteomes" id="UP000324222"/>
    </source>
</evidence>
<feature type="compositionally biased region" description="Basic and acidic residues" evidence="1">
    <location>
        <begin position="52"/>
        <end position="66"/>
    </location>
</feature>
<sequence length="77" mass="9080">MFRYFQRKVNCACVLRRHRDVHVYVKVKVPVKKESIRKLQVFRSIEGARCTDRSLGSDRDQEETTKATKRQPCVALL</sequence>
<dbReference type="EMBL" id="VSRR010005199">
    <property type="protein sequence ID" value="MPC41826.1"/>
    <property type="molecule type" value="Genomic_DNA"/>
</dbReference>
<reference evidence="2 3" key="1">
    <citation type="submission" date="2019-05" db="EMBL/GenBank/DDBJ databases">
        <title>Another draft genome of Portunus trituberculatus and its Hox gene families provides insights of decapod evolution.</title>
        <authorList>
            <person name="Jeong J.-H."/>
            <person name="Song I."/>
            <person name="Kim S."/>
            <person name="Choi T."/>
            <person name="Kim D."/>
            <person name="Ryu S."/>
            <person name="Kim W."/>
        </authorList>
    </citation>
    <scope>NUCLEOTIDE SEQUENCE [LARGE SCALE GENOMIC DNA]</scope>
    <source>
        <tissue evidence="2">Muscle</tissue>
    </source>
</reference>
<organism evidence="2 3">
    <name type="scientific">Portunus trituberculatus</name>
    <name type="common">Swimming crab</name>
    <name type="synonym">Neptunus trituberculatus</name>
    <dbReference type="NCBI Taxonomy" id="210409"/>
    <lineage>
        <taxon>Eukaryota</taxon>
        <taxon>Metazoa</taxon>
        <taxon>Ecdysozoa</taxon>
        <taxon>Arthropoda</taxon>
        <taxon>Crustacea</taxon>
        <taxon>Multicrustacea</taxon>
        <taxon>Malacostraca</taxon>
        <taxon>Eumalacostraca</taxon>
        <taxon>Eucarida</taxon>
        <taxon>Decapoda</taxon>
        <taxon>Pleocyemata</taxon>
        <taxon>Brachyura</taxon>
        <taxon>Eubrachyura</taxon>
        <taxon>Portunoidea</taxon>
        <taxon>Portunidae</taxon>
        <taxon>Portuninae</taxon>
        <taxon>Portunus</taxon>
    </lineage>
</organism>
<feature type="region of interest" description="Disordered" evidence="1">
    <location>
        <begin position="52"/>
        <end position="77"/>
    </location>
</feature>
<evidence type="ECO:0000256" key="1">
    <source>
        <dbReference type="SAM" id="MobiDB-lite"/>
    </source>
</evidence>